<comment type="caution">
    <text evidence="10">The sequence shown here is derived from an EMBL/GenBank/DDBJ whole genome shotgun (WGS) entry which is preliminary data.</text>
</comment>
<keyword evidence="6" id="KW-0472">Membrane</keyword>
<organism evidence="10 11">
    <name type="scientific">Candidatus Desantisbacteria bacterium CG_4_10_14_0_8_um_filter_48_22</name>
    <dbReference type="NCBI Taxonomy" id="1974543"/>
    <lineage>
        <taxon>Bacteria</taxon>
        <taxon>Candidatus Desantisiibacteriota</taxon>
    </lineage>
</organism>
<dbReference type="SUPFAM" id="SSF56954">
    <property type="entry name" value="Outer membrane efflux proteins (OEP)"/>
    <property type="match status" value="1"/>
</dbReference>
<evidence type="ECO:0000256" key="5">
    <source>
        <dbReference type="ARBA" id="ARBA00022692"/>
    </source>
</evidence>
<reference evidence="11" key="1">
    <citation type="submission" date="2017-09" db="EMBL/GenBank/DDBJ databases">
        <title>Depth-based differentiation of microbial function through sediment-hosted aquifers and enrichment of novel symbionts in the deep terrestrial subsurface.</title>
        <authorList>
            <person name="Probst A.J."/>
            <person name="Ladd B."/>
            <person name="Jarett J.K."/>
            <person name="Geller-Mcgrath D.E."/>
            <person name="Sieber C.M.K."/>
            <person name="Emerson J.B."/>
            <person name="Anantharaman K."/>
            <person name="Thomas B.C."/>
            <person name="Malmstrom R."/>
            <person name="Stieglmeier M."/>
            <person name="Klingl A."/>
            <person name="Woyke T."/>
            <person name="Ryan C.M."/>
            <person name="Banfield J.F."/>
        </authorList>
    </citation>
    <scope>NUCLEOTIDE SEQUENCE [LARGE SCALE GENOMIC DNA]</scope>
</reference>
<evidence type="ECO:0000256" key="1">
    <source>
        <dbReference type="ARBA" id="ARBA00004442"/>
    </source>
</evidence>
<sequence length="411" mass="46360">MKKTLFLAAVIALLPCLAGASQDTQPLLLEEVIKEAREKNPEITAAKEKWQASVSRQGRVSGLPDPQAGFMWEQIPSGTFSFGEAMPMYSFSQMIPFPGKLVAEGRIAKAAAEMDRSAWEAKVREINARTKTVYYDLYYAHRAIQINRENKELLKRFVNIAEVKYSVGKAAQYDILRARVERDILENDLIALELEKESVEAKLNALLNRPVDSRLGVPEEWELNSFDLEYGKLAEIALRNRPELKEASSAVEKSSHALNLAGSQYLPDFMLTYKNRLGMGWDAEVMFSFPLWFWKQSSGVKEAASEKLRADASYQAMKNTVLAQVKAYIAKVQSGRRLVNLFKTSIVPQTTQTLEAAIIGYQNDKIDFLTLINTQRMFQDVKLKYWKAIVVYSQNLAELEQILGVDAGGLK</sequence>
<protein>
    <recommendedName>
        <fullName evidence="12">TolC family protein</fullName>
    </recommendedName>
</protein>
<accession>A0A2M7S5I7</accession>
<comment type="similarity">
    <text evidence="2">Belongs to the outer membrane factor (OMF) (TC 1.B.17) family.</text>
</comment>
<evidence type="ECO:0000256" key="9">
    <source>
        <dbReference type="SAM" id="SignalP"/>
    </source>
</evidence>
<dbReference type="InterPro" id="IPR051906">
    <property type="entry name" value="TolC-like"/>
</dbReference>
<feature type="coiled-coil region" evidence="8">
    <location>
        <begin position="175"/>
        <end position="209"/>
    </location>
</feature>
<keyword evidence="9" id="KW-0732">Signal</keyword>
<proteinExistence type="inferred from homology"/>
<comment type="subcellular location">
    <subcellularLocation>
        <location evidence="1">Cell outer membrane</location>
    </subcellularLocation>
</comment>
<dbReference type="Gene3D" id="1.20.1600.10">
    <property type="entry name" value="Outer membrane efflux proteins (OEP)"/>
    <property type="match status" value="1"/>
</dbReference>
<dbReference type="GO" id="GO:1990281">
    <property type="term" value="C:efflux pump complex"/>
    <property type="evidence" value="ECO:0007669"/>
    <property type="project" value="TreeGrafter"/>
</dbReference>
<keyword evidence="8" id="KW-0175">Coiled coil</keyword>
<dbReference type="GO" id="GO:0015288">
    <property type="term" value="F:porin activity"/>
    <property type="evidence" value="ECO:0007669"/>
    <property type="project" value="TreeGrafter"/>
</dbReference>
<gene>
    <name evidence="10" type="ORF">COY52_11075</name>
</gene>
<dbReference type="Pfam" id="PF02321">
    <property type="entry name" value="OEP"/>
    <property type="match status" value="2"/>
</dbReference>
<keyword evidence="5" id="KW-0812">Transmembrane</keyword>
<dbReference type="GO" id="GO:0015562">
    <property type="term" value="F:efflux transmembrane transporter activity"/>
    <property type="evidence" value="ECO:0007669"/>
    <property type="project" value="InterPro"/>
</dbReference>
<keyword evidence="3" id="KW-0813">Transport</keyword>
<name>A0A2M7S5I7_9BACT</name>
<evidence type="ECO:0000256" key="4">
    <source>
        <dbReference type="ARBA" id="ARBA00022452"/>
    </source>
</evidence>
<feature type="chain" id="PRO_5014714750" description="TolC family protein" evidence="9">
    <location>
        <begin position="21"/>
        <end position="411"/>
    </location>
</feature>
<dbReference type="InterPro" id="IPR003423">
    <property type="entry name" value="OMP_efflux"/>
</dbReference>
<evidence type="ECO:0000256" key="8">
    <source>
        <dbReference type="SAM" id="Coils"/>
    </source>
</evidence>
<dbReference type="GO" id="GO:0009279">
    <property type="term" value="C:cell outer membrane"/>
    <property type="evidence" value="ECO:0007669"/>
    <property type="project" value="UniProtKB-SubCell"/>
</dbReference>
<evidence type="ECO:0000313" key="10">
    <source>
        <dbReference type="EMBL" id="PIZ14801.1"/>
    </source>
</evidence>
<dbReference type="Proteomes" id="UP000229307">
    <property type="component" value="Unassembled WGS sequence"/>
</dbReference>
<dbReference type="EMBL" id="PFMR01000301">
    <property type="protein sequence ID" value="PIZ14801.1"/>
    <property type="molecule type" value="Genomic_DNA"/>
</dbReference>
<keyword evidence="4" id="KW-1134">Transmembrane beta strand</keyword>
<dbReference type="PANTHER" id="PTHR30026">
    <property type="entry name" value="OUTER MEMBRANE PROTEIN TOLC"/>
    <property type="match status" value="1"/>
</dbReference>
<dbReference type="PANTHER" id="PTHR30026:SF20">
    <property type="entry name" value="OUTER MEMBRANE PROTEIN TOLC"/>
    <property type="match status" value="1"/>
</dbReference>
<dbReference type="AlphaFoldDB" id="A0A2M7S5I7"/>
<evidence type="ECO:0000256" key="7">
    <source>
        <dbReference type="ARBA" id="ARBA00023237"/>
    </source>
</evidence>
<evidence type="ECO:0000313" key="11">
    <source>
        <dbReference type="Proteomes" id="UP000229307"/>
    </source>
</evidence>
<keyword evidence="7" id="KW-0998">Cell outer membrane</keyword>
<evidence type="ECO:0008006" key="12">
    <source>
        <dbReference type="Google" id="ProtNLM"/>
    </source>
</evidence>
<evidence type="ECO:0000256" key="6">
    <source>
        <dbReference type="ARBA" id="ARBA00023136"/>
    </source>
</evidence>
<feature type="signal peptide" evidence="9">
    <location>
        <begin position="1"/>
        <end position="20"/>
    </location>
</feature>
<evidence type="ECO:0000256" key="2">
    <source>
        <dbReference type="ARBA" id="ARBA00007613"/>
    </source>
</evidence>
<evidence type="ECO:0000256" key="3">
    <source>
        <dbReference type="ARBA" id="ARBA00022448"/>
    </source>
</evidence>